<reference evidence="9 19" key="7">
    <citation type="submission" date="2017-06" db="EMBL/GenBank/DDBJ databases">
        <title>Draft genome sequence of Fusobacterium nucleatum subsp. polymorphum KCOM 1274 (=ChDC F309).</title>
        <authorList>
            <person name="Kook J.-K."/>
            <person name="Park S.-N."/>
            <person name="Lim Y.K."/>
            <person name="Roh H."/>
        </authorList>
    </citation>
    <scope>NUCLEOTIDE SEQUENCE [LARGE SCALE GENOMIC DNA]</scope>
    <source>
        <strain evidence="9">KCOM 1274</strain>
        <strain evidence="19">KCOM 1274 (ChDC F309)</strain>
    </source>
</reference>
<evidence type="ECO:0000313" key="13">
    <source>
        <dbReference type="Proteomes" id="UP000197470"/>
    </source>
</evidence>
<dbReference type="NCBIfam" id="TIGR00738">
    <property type="entry name" value="rrf2_super"/>
    <property type="match status" value="1"/>
</dbReference>
<evidence type="ECO:0000313" key="2">
    <source>
        <dbReference type="EMBL" id="ASC02743.1"/>
    </source>
</evidence>
<reference evidence="2 12" key="5">
    <citation type="submission" date="2017-06" db="EMBL/GenBank/DDBJ databases">
        <title>Draft genome sequence of Fusobacterium nucleatum subsp. polymorphum KCOM 1260 (=ChDC F218).</title>
        <authorList>
            <person name="Kook J.-K."/>
            <person name="Park S.-N."/>
            <person name="Lim Y.K."/>
            <person name="Roh H."/>
        </authorList>
    </citation>
    <scope>NUCLEOTIDE SEQUENCE [LARGE SCALE GENOMIC DNA]</scope>
    <source>
        <strain evidence="2">KCOM 1260</strain>
        <strain evidence="12">KCOM 1260 (ChDC F218)</strain>
    </source>
</reference>
<evidence type="ECO:0000313" key="5">
    <source>
        <dbReference type="EMBL" id="PGH22180.1"/>
    </source>
</evidence>
<dbReference type="STRING" id="76857.RO02_03300"/>
<evidence type="ECO:0000313" key="7">
    <source>
        <dbReference type="EMBL" id="PHI03184.1"/>
    </source>
</evidence>
<dbReference type="Proteomes" id="UP000221504">
    <property type="component" value="Unassembled WGS sequence"/>
</dbReference>
<evidence type="ECO:0000313" key="11">
    <source>
        <dbReference type="Proteomes" id="UP000067061"/>
    </source>
</evidence>
<protein>
    <submittedName>
        <fullName evidence="6">Rrf2 family transcriptional regulator</fullName>
    </submittedName>
</protein>
<evidence type="ECO:0000313" key="16">
    <source>
        <dbReference type="Proteomes" id="UP000221852"/>
    </source>
</evidence>
<dbReference type="GO" id="GO:0005829">
    <property type="term" value="C:cytosol"/>
    <property type="evidence" value="ECO:0007669"/>
    <property type="project" value="TreeGrafter"/>
</dbReference>
<accession>A0A0D6GA66</accession>
<evidence type="ECO:0000313" key="6">
    <source>
        <dbReference type="EMBL" id="PHH97345.1"/>
    </source>
</evidence>
<sequence>MKIKNEVRYALQIIYYLTLNRDKDIISSNEISAEEDIPRLFCLRIIKKLEKAGVVKIFRGAKGGYVLTRDPKRLTFRDIIEIIDDDIVLQPCIDSSTICSTRGADCTIRHALKKIQDDLLDDFDKINFYDLVENNASLQI</sequence>
<evidence type="ECO:0000313" key="19">
    <source>
        <dbReference type="Proteomes" id="UP000224507"/>
    </source>
</evidence>
<dbReference type="GO" id="GO:0003700">
    <property type="term" value="F:DNA-binding transcription factor activity"/>
    <property type="evidence" value="ECO:0007669"/>
    <property type="project" value="TreeGrafter"/>
</dbReference>
<dbReference type="Proteomes" id="UP000225199">
    <property type="component" value="Unassembled WGS sequence"/>
</dbReference>
<dbReference type="EMBL" id="NJGI01000001">
    <property type="protein sequence ID" value="PGH22180.1"/>
    <property type="molecule type" value="Genomic_DNA"/>
</dbReference>
<dbReference type="KEGG" id="fpol:ERS445057_01340"/>
<dbReference type="Proteomes" id="UP000196759">
    <property type="component" value="Chromosome"/>
</dbReference>
<dbReference type="SUPFAM" id="SSF46785">
    <property type="entry name" value="Winged helix' DNA-binding domain"/>
    <property type="match status" value="1"/>
</dbReference>
<dbReference type="EMBL" id="CP022123">
    <property type="protein sequence ID" value="ASG27958.1"/>
    <property type="molecule type" value="Genomic_DNA"/>
</dbReference>
<dbReference type="Proteomes" id="UP000197638">
    <property type="component" value="Chromosome"/>
</dbReference>
<reference evidence="10 16" key="8">
    <citation type="submission" date="2017-06" db="EMBL/GenBank/DDBJ databases">
        <title>Draft genome sequence of Fusobacterium nucleatum subsp. polymorphum KCOM 1330 (=ChDC F330).</title>
        <authorList>
            <person name="Kook J.-K."/>
            <person name="Park S.-N."/>
            <person name="Lim Y.K."/>
            <person name="Roh H."/>
        </authorList>
    </citation>
    <scope>NUCLEOTIDE SEQUENCE [LARGE SCALE GENOMIC DNA]</scope>
    <source>
        <strain evidence="10">KCOM 1330</strain>
        <strain evidence="16">KCOM 1330 (ChDC F330)</strain>
    </source>
</reference>
<dbReference type="PANTHER" id="PTHR33221">
    <property type="entry name" value="WINGED HELIX-TURN-HELIX TRANSCRIPTIONAL REGULATOR, RRF2 FAMILY"/>
    <property type="match status" value="1"/>
</dbReference>
<proteinExistence type="predicted"/>
<keyword evidence="12" id="KW-1185">Reference proteome</keyword>
<evidence type="ECO:0000313" key="1">
    <source>
        <dbReference type="EMBL" id="ALM93680.1"/>
    </source>
</evidence>
<reference evidence="6 20" key="3">
    <citation type="submission" date="2017-06" db="EMBL/GenBank/DDBJ databases">
        <title>Draft genome sequence of Fusobacterium nucleatum subsp. polymorphum KCOM 1002 (=ChDC F175).</title>
        <authorList>
            <person name="Kook J.-K."/>
            <person name="Park S.-N."/>
            <person name="Lim Y.K."/>
            <person name="Roh H."/>
        </authorList>
    </citation>
    <scope>NUCLEOTIDE SEQUENCE [LARGE SCALE GENOMIC DNA]</scope>
    <source>
        <strain evidence="6">KCOM 1002</strain>
        <strain evidence="20">KCOM 1002 (ChDC F175)</strain>
    </source>
</reference>
<dbReference type="Proteomes" id="UP000222862">
    <property type="component" value="Unassembled WGS sequence"/>
</dbReference>
<evidence type="ECO:0000313" key="3">
    <source>
        <dbReference type="EMBL" id="ASG27958.1"/>
    </source>
</evidence>
<dbReference type="EMBL" id="NIRK01000001">
    <property type="protein sequence ID" value="PHI03184.1"/>
    <property type="molecule type" value="Genomic_DNA"/>
</dbReference>
<reference evidence="4 13" key="2">
    <citation type="submission" date="2017-05" db="EMBL/GenBank/DDBJ databases">
        <title>Genome sequencing of Fusobacterium nucleatum subsp. polymorphum KCOM 1001 (=ChDC F119).</title>
        <authorList>
            <person name="Kook J.-K."/>
            <person name="Park S.-N."/>
            <person name="Lim Y.K."/>
            <person name="Roh H."/>
        </authorList>
    </citation>
    <scope>NUCLEOTIDE SEQUENCE [LARGE SCALE GENOMIC DNA]</scope>
    <source>
        <strain evidence="4 13">KCOM 1001</strain>
    </source>
</reference>
<reference evidence="7 18" key="4">
    <citation type="submission" date="2017-06" db="EMBL/GenBank/DDBJ databases">
        <title>Draft genome sequence of Fusobacterium nucleatum subsp. polymorphum KCOM 1248 (=ChDC F113).</title>
        <authorList>
            <person name="Kook J.-K."/>
            <person name="Park S.-N."/>
            <person name="Lim Y.K."/>
            <person name="Roh H."/>
        </authorList>
    </citation>
    <scope>NUCLEOTIDE SEQUENCE [LARGE SCALE GENOMIC DNA]</scope>
    <source>
        <strain evidence="7">KCOM 1248</strain>
        <strain evidence="18">KCOM 1248 (ChDC F113)</strain>
    </source>
</reference>
<evidence type="ECO:0000313" key="8">
    <source>
        <dbReference type="EMBL" id="PHI08274.1"/>
    </source>
</evidence>
<dbReference type="PROSITE" id="PS51197">
    <property type="entry name" value="HTH_RRF2_2"/>
    <property type="match status" value="1"/>
</dbReference>
<dbReference type="EMBL" id="NHRT01000001">
    <property type="protein sequence ID" value="OWP24882.1"/>
    <property type="molecule type" value="Genomic_DNA"/>
</dbReference>
<dbReference type="EMBL" id="CP021934">
    <property type="protein sequence ID" value="ASC02743.1"/>
    <property type="molecule type" value="Genomic_DNA"/>
</dbReference>
<evidence type="ECO:0000313" key="15">
    <source>
        <dbReference type="Proteomes" id="UP000221504"/>
    </source>
</evidence>
<dbReference type="Proteomes" id="UP000197470">
    <property type="component" value="Unassembled WGS sequence"/>
</dbReference>
<dbReference type="Proteomes" id="UP000067061">
    <property type="component" value="Chromosome"/>
</dbReference>
<reference evidence="5 17" key="9">
    <citation type="submission" date="2017-06" db="EMBL/GenBank/DDBJ databases">
        <title>Genome sequencing of Fusobacterium nucleatum subsp. polymorphum KCOM 1232 (=ChDC F37).</title>
        <authorList>
            <person name="Kook J.-K."/>
            <person name="Park S.-N."/>
            <person name="Lim Y.K."/>
            <person name="Roh H."/>
        </authorList>
    </citation>
    <scope>NUCLEOTIDE SEQUENCE [LARGE SCALE GENOMIC DNA]</scope>
    <source>
        <strain evidence="5">KCOM 1232</strain>
        <strain evidence="17">KCOM 1232 ( ChDC F37)</strain>
    </source>
</reference>
<evidence type="ECO:0000313" key="17">
    <source>
        <dbReference type="Proteomes" id="UP000222862"/>
    </source>
</evidence>
<organism evidence="6 20">
    <name type="scientific">Fusobacterium nucleatum subsp. polymorphum</name>
    <name type="common">Fusobacterium polymorphum</name>
    <dbReference type="NCBI Taxonomy" id="76857"/>
    <lineage>
        <taxon>Bacteria</taxon>
        <taxon>Fusobacteriati</taxon>
        <taxon>Fusobacteriota</taxon>
        <taxon>Fusobacteriia</taxon>
        <taxon>Fusobacteriales</taxon>
        <taxon>Fusobacteriaceae</taxon>
        <taxon>Fusobacterium</taxon>
    </lineage>
</organism>
<evidence type="ECO:0000313" key="10">
    <source>
        <dbReference type="EMBL" id="PHI13925.1"/>
    </source>
</evidence>
<dbReference type="GeneID" id="45635118"/>
<dbReference type="EMBL" id="CP013121">
    <property type="protein sequence ID" value="ALM93680.1"/>
    <property type="molecule type" value="Genomic_DNA"/>
</dbReference>
<evidence type="ECO:0000313" key="20">
    <source>
        <dbReference type="Proteomes" id="UP000225199"/>
    </source>
</evidence>
<dbReference type="Proteomes" id="UP000221852">
    <property type="component" value="Unassembled WGS sequence"/>
</dbReference>
<evidence type="ECO:0000313" key="14">
    <source>
        <dbReference type="Proteomes" id="UP000197638"/>
    </source>
</evidence>
<reference evidence="1 11" key="1">
    <citation type="submission" date="2015-11" db="EMBL/GenBank/DDBJ databases">
        <authorList>
            <person name="Kook J.-K."/>
            <person name="Park S.-N."/>
            <person name="Lim Y.K."/>
            <person name="Jo E."/>
        </authorList>
    </citation>
    <scope>NUCLEOTIDE SEQUENCE [LARGE SCALE GENOMIC DNA]</scope>
    <source>
        <strain evidence="1 11">ChDC F306</strain>
    </source>
</reference>
<reference evidence="8 15" key="6">
    <citation type="submission" date="2017-06" db="EMBL/GenBank/DDBJ databases">
        <title>Draft genome sequence of Fusobacterium nucleatum subsp. polymorphum KCOM 1267 (=ChDC F290).</title>
        <authorList>
            <person name="Kook J.-K."/>
            <person name="Park S.-N."/>
            <person name="Lim Y.K."/>
            <person name="Roh H."/>
        </authorList>
    </citation>
    <scope>NUCLEOTIDE SEQUENCE [LARGE SCALE GENOMIC DNA]</scope>
    <source>
        <strain evidence="8">KCOM 1267</strain>
        <strain evidence="15">KCOM 1267(ChDC F290)</strain>
    </source>
</reference>
<dbReference type="Gene3D" id="1.10.10.10">
    <property type="entry name" value="Winged helix-like DNA-binding domain superfamily/Winged helix DNA-binding domain"/>
    <property type="match status" value="1"/>
</dbReference>
<dbReference type="EMBL" id="NIRO01000025">
    <property type="protein sequence ID" value="PHI10952.1"/>
    <property type="molecule type" value="Genomic_DNA"/>
</dbReference>
<dbReference type="InterPro" id="IPR000944">
    <property type="entry name" value="Tscrpt_reg_Rrf2"/>
</dbReference>
<dbReference type="EMBL" id="NIRJ01000001">
    <property type="protein sequence ID" value="PHH97345.1"/>
    <property type="molecule type" value="Genomic_DNA"/>
</dbReference>
<dbReference type="Proteomes" id="UP000224507">
    <property type="component" value="Unassembled WGS sequence"/>
</dbReference>
<evidence type="ECO:0000313" key="12">
    <source>
        <dbReference type="Proteomes" id="UP000196759"/>
    </source>
</evidence>
<dbReference type="RefSeq" id="WP_005897093.1">
    <property type="nucleotide sequence ID" value="NZ_CP013121.1"/>
</dbReference>
<reference evidence="3 14" key="10">
    <citation type="submission" date="2017-06" db="EMBL/GenBank/DDBJ databases">
        <title>Genome sequencing of Fusobacterium nucleatum subsp. polymorphum KCOM 1275 (=ChDC F310).</title>
        <authorList>
            <person name="Kook J.-K."/>
            <person name="Park S.-N."/>
            <person name="Lim Y.K."/>
            <person name="Roh H."/>
        </authorList>
    </citation>
    <scope>NUCLEOTIDE SEQUENCE [LARGE SCALE GENOMIC DNA]</scope>
    <source>
        <strain evidence="3 14">KCOM 1275</strain>
    </source>
</reference>
<dbReference type="EMBL" id="NIRQ01000001">
    <property type="protein sequence ID" value="PHI13925.1"/>
    <property type="molecule type" value="Genomic_DNA"/>
</dbReference>
<dbReference type="Pfam" id="PF02082">
    <property type="entry name" value="Rrf2"/>
    <property type="match status" value="1"/>
</dbReference>
<evidence type="ECO:0000313" key="18">
    <source>
        <dbReference type="Proteomes" id="UP000223525"/>
    </source>
</evidence>
<dbReference type="PANTHER" id="PTHR33221:SF2">
    <property type="entry name" value="TRANSCRIPTIONAL REGULATOR"/>
    <property type="match status" value="1"/>
</dbReference>
<dbReference type="EMBL" id="NIRM01000002">
    <property type="protein sequence ID" value="PHI08274.1"/>
    <property type="molecule type" value="Genomic_DNA"/>
</dbReference>
<evidence type="ECO:0000313" key="9">
    <source>
        <dbReference type="EMBL" id="PHI10952.1"/>
    </source>
</evidence>
<dbReference type="Proteomes" id="UP000223525">
    <property type="component" value="Unassembled WGS sequence"/>
</dbReference>
<dbReference type="InterPro" id="IPR036390">
    <property type="entry name" value="WH_DNA-bd_sf"/>
</dbReference>
<evidence type="ECO:0000313" key="4">
    <source>
        <dbReference type="EMBL" id="OWP24882.1"/>
    </source>
</evidence>
<dbReference type="AlphaFoldDB" id="A0A0D6GA66"/>
<name>A0A0D6GA66_FUSNP</name>
<dbReference type="InterPro" id="IPR036388">
    <property type="entry name" value="WH-like_DNA-bd_sf"/>
</dbReference>
<gene>
    <name evidence="7" type="ORF">CA836_12125</name>
    <name evidence="4" type="ORF">CA839_02445</name>
    <name evidence="6" type="ORF">CA840_08605</name>
    <name evidence="2" type="ORF">CBG50_05110</name>
    <name evidence="8" type="ORF">CBG52_08860</name>
    <name evidence="9" type="ORF">CBG56_11635</name>
    <name evidence="10" type="ORF">CBG59_09670</name>
    <name evidence="3" type="ORF">CBG61_02690</name>
    <name evidence="5" type="ORF">RN96_03160</name>
    <name evidence="1" type="ORF">RO02_03300</name>
</gene>